<dbReference type="AlphaFoldDB" id="A0AAD1Y4M9"/>
<protein>
    <submittedName>
        <fullName evidence="2">Uncharacterized protein</fullName>
    </submittedName>
</protein>
<name>A0AAD1Y4M9_EUPCR</name>
<comment type="caution">
    <text evidence="2">The sequence shown here is derived from an EMBL/GenBank/DDBJ whole genome shotgun (WGS) entry which is preliminary data.</text>
</comment>
<evidence type="ECO:0000313" key="3">
    <source>
        <dbReference type="Proteomes" id="UP001295684"/>
    </source>
</evidence>
<evidence type="ECO:0000313" key="2">
    <source>
        <dbReference type="EMBL" id="CAI2385361.1"/>
    </source>
</evidence>
<proteinExistence type="predicted"/>
<evidence type="ECO:0000256" key="1">
    <source>
        <dbReference type="SAM" id="MobiDB-lite"/>
    </source>
</evidence>
<gene>
    <name evidence="2" type="ORF">ECRASSUSDP1_LOCUS26918</name>
</gene>
<feature type="region of interest" description="Disordered" evidence="1">
    <location>
        <begin position="1"/>
        <end position="25"/>
    </location>
</feature>
<accession>A0AAD1Y4M9</accession>
<dbReference type="Proteomes" id="UP001295684">
    <property type="component" value="Unassembled WGS sequence"/>
</dbReference>
<organism evidence="2 3">
    <name type="scientific">Euplotes crassus</name>
    <dbReference type="NCBI Taxonomy" id="5936"/>
    <lineage>
        <taxon>Eukaryota</taxon>
        <taxon>Sar</taxon>
        <taxon>Alveolata</taxon>
        <taxon>Ciliophora</taxon>
        <taxon>Intramacronucleata</taxon>
        <taxon>Spirotrichea</taxon>
        <taxon>Hypotrichia</taxon>
        <taxon>Euplotida</taxon>
        <taxon>Euplotidae</taxon>
        <taxon>Moneuplotes</taxon>
    </lineage>
</organism>
<reference evidence="2" key="1">
    <citation type="submission" date="2023-07" db="EMBL/GenBank/DDBJ databases">
        <authorList>
            <consortium name="AG Swart"/>
            <person name="Singh M."/>
            <person name="Singh A."/>
            <person name="Seah K."/>
            <person name="Emmerich C."/>
        </authorList>
    </citation>
    <scope>NUCLEOTIDE SEQUENCE</scope>
    <source>
        <strain evidence="2">DP1</strain>
    </source>
</reference>
<keyword evidence="3" id="KW-1185">Reference proteome</keyword>
<sequence length="367" mass="43782">MLTRTPEPAKKYSKSSSKPVLPQTELRKYKRVYQNDYKREVTKLMNETKKNLTADLIEDSWSSGVKRREQYLRNRTPEEKSKLWQNPKFKKIKRPKRFQRARKISSKKFLRAIRFRRRNIEQNYESPSEQEEKYEYIRPGEIPPEELPVRNKIFGVEAPSPKKSKIHSPILIKENISNDHFELEDVVDPFEKDKGSQVLNEFSQYMSQLRRRYVIRRKIGDSDTPDFIYEGSNTTLIEKDYPNIFREKTEMSSSKVLSDIIQDETENMKEAARVFFKNSDIDQMIKRIQSCLAMVFEIKYIGYLTDIDILGRYKLRLEELAEKELQALKKDERQHLDNGPKALLFDSVTQNYFKRKEIKEAKELRKN</sequence>
<dbReference type="EMBL" id="CAMPGE010027756">
    <property type="protein sequence ID" value="CAI2385361.1"/>
    <property type="molecule type" value="Genomic_DNA"/>
</dbReference>